<protein>
    <submittedName>
        <fullName evidence="1">Uncharacterized protein</fullName>
    </submittedName>
</protein>
<dbReference type="EMBL" id="BJXK01000001">
    <property type="protein sequence ID" value="GEM78047.1"/>
    <property type="molecule type" value="Genomic_DNA"/>
</dbReference>
<proteinExistence type="predicted"/>
<comment type="caution">
    <text evidence="1">The sequence shown here is derived from an EMBL/GenBank/DDBJ whole genome shotgun (WGS) entry which is preliminary data.</text>
</comment>
<dbReference type="AlphaFoldDB" id="A0A511QLJ4"/>
<accession>A0A511QLJ4</accession>
<organism evidence="1 2">
    <name type="scientific">Vibrio superstes NBRC 103154</name>
    <dbReference type="NCBI Taxonomy" id="1219062"/>
    <lineage>
        <taxon>Bacteria</taxon>
        <taxon>Pseudomonadati</taxon>
        <taxon>Pseudomonadota</taxon>
        <taxon>Gammaproteobacteria</taxon>
        <taxon>Vibrionales</taxon>
        <taxon>Vibrionaceae</taxon>
        <taxon>Vibrio</taxon>
    </lineage>
</organism>
<keyword evidence="2" id="KW-1185">Reference proteome</keyword>
<evidence type="ECO:0000313" key="2">
    <source>
        <dbReference type="Proteomes" id="UP000321113"/>
    </source>
</evidence>
<reference evidence="1 2" key="1">
    <citation type="submission" date="2019-07" db="EMBL/GenBank/DDBJ databases">
        <title>Whole genome shotgun sequence of Vibrio superstes NBRC 103154.</title>
        <authorList>
            <person name="Hosoyama A."/>
            <person name="Uohara A."/>
            <person name="Ohji S."/>
            <person name="Ichikawa N."/>
        </authorList>
    </citation>
    <scope>NUCLEOTIDE SEQUENCE [LARGE SCALE GENOMIC DNA]</scope>
    <source>
        <strain evidence="1 2">NBRC 103154</strain>
    </source>
</reference>
<evidence type="ECO:0000313" key="1">
    <source>
        <dbReference type="EMBL" id="GEM78047.1"/>
    </source>
</evidence>
<gene>
    <name evidence="1" type="ORF">VSU01S_02920</name>
</gene>
<name>A0A511QLJ4_9VIBR</name>
<sequence length="53" mass="5842">MNLKPIQFVILGVIVGFFMNNLYHVSQEAGAADKVAKQSHSLFSNCSVDQKES</sequence>
<dbReference type="RefSeq" id="WP_162892792.1">
    <property type="nucleotide sequence ID" value="NZ_BJXK01000001.1"/>
</dbReference>
<dbReference type="Proteomes" id="UP000321113">
    <property type="component" value="Unassembled WGS sequence"/>
</dbReference>